<sequence length="51" mass="6117">MKEIEMPHKKAALILGNRETFFEKYQALNIKYETRMEKRNKFELLETIGGK</sequence>
<protein>
    <recommendedName>
        <fullName evidence="3">Fur-regulated basic protein FbpA</fullName>
    </recommendedName>
</protein>
<accession>A0ABY9JUP7</accession>
<dbReference type="RefSeq" id="WP_306019926.1">
    <property type="nucleotide sequence ID" value="NZ_CP129013.1"/>
</dbReference>
<name>A0ABY9JUP7_9BACI</name>
<gene>
    <name evidence="1" type="ORF">LC087_02680</name>
</gene>
<evidence type="ECO:0008006" key="3">
    <source>
        <dbReference type="Google" id="ProtNLM"/>
    </source>
</evidence>
<dbReference type="EMBL" id="CP129013">
    <property type="protein sequence ID" value="WLR43132.1"/>
    <property type="molecule type" value="Genomic_DNA"/>
</dbReference>
<proteinExistence type="predicted"/>
<evidence type="ECO:0000313" key="1">
    <source>
        <dbReference type="EMBL" id="WLR43132.1"/>
    </source>
</evidence>
<dbReference type="Proteomes" id="UP001197974">
    <property type="component" value="Chromosome"/>
</dbReference>
<reference evidence="1 2" key="1">
    <citation type="submission" date="2023-06" db="EMBL/GenBank/DDBJ databases">
        <title>Five Gram-positive bacteria isolated from mangrove sediments in Shenzhen, Guangdong, China.</title>
        <authorList>
            <person name="Yu S."/>
            <person name="Zheng W."/>
            <person name="Huang Y."/>
        </authorList>
    </citation>
    <scope>NUCLEOTIDE SEQUENCE [LARGE SCALE GENOMIC DNA]</scope>
    <source>
        <strain evidence="1 2">SaN35-3</strain>
    </source>
</reference>
<keyword evidence="2" id="KW-1185">Reference proteome</keyword>
<evidence type="ECO:0000313" key="2">
    <source>
        <dbReference type="Proteomes" id="UP001197974"/>
    </source>
</evidence>
<organism evidence="1 2">
    <name type="scientific">Bacillus carboniphilus</name>
    <dbReference type="NCBI Taxonomy" id="86663"/>
    <lineage>
        <taxon>Bacteria</taxon>
        <taxon>Bacillati</taxon>
        <taxon>Bacillota</taxon>
        <taxon>Bacilli</taxon>
        <taxon>Bacillales</taxon>
        <taxon>Bacillaceae</taxon>
        <taxon>Bacillus</taxon>
    </lineage>
</organism>